<proteinExistence type="predicted"/>
<accession>A0A371AXE3</accession>
<dbReference type="Pfam" id="PF13672">
    <property type="entry name" value="PP2C_2"/>
    <property type="match status" value="1"/>
</dbReference>
<dbReference type="Gene3D" id="3.60.40.10">
    <property type="entry name" value="PPM-type phosphatase domain"/>
    <property type="match status" value="1"/>
</dbReference>
<feature type="domain" description="PPM-type phosphatase" evidence="2">
    <location>
        <begin position="1"/>
        <end position="220"/>
    </location>
</feature>
<feature type="domain" description="PPM-type phosphatase" evidence="1">
    <location>
        <begin position="2"/>
        <end position="222"/>
    </location>
</feature>
<dbReference type="AlphaFoldDB" id="A0A371AXE3"/>
<gene>
    <name evidence="3" type="ORF">DWV06_05970</name>
</gene>
<evidence type="ECO:0000313" key="4">
    <source>
        <dbReference type="Proteomes" id="UP000255036"/>
    </source>
</evidence>
<dbReference type="EMBL" id="QRCT01000014">
    <property type="protein sequence ID" value="RDU24243.1"/>
    <property type="molecule type" value="Genomic_DNA"/>
</dbReference>
<dbReference type="CDD" id="cd00143">
    <property type="entry name" value="PP2Cc"/>
    <property type="match status" value="1"/>
</dbReference>
<sequence>MHLVVLCDGMGGMQQGELASRQVVDAFRLWFEKNASKYQGDNIYTRMCLLKEVKKVLLDVNRDILTYGERNEKKLGTTASVLLIINKKYFIFHVGDTRIYKYNTTLQQLTQDHTLANLKNKQNVLTEKQIRMGVDKHILYQCIGTSETIKIQRNKGRLKNGDTFFLCCDGMYHLLPEKELERYVATLRRKDPDVVKRILRDMIYLVQGKGETDNITSLVADVIEI</sequence>
<organism evidence="3 4">
    <name type="scientific">Anaerosacchariphilus polymeriproducens</name>
    <dbReference type="NCBI Taxonomy" id="1812858"/>
    <lineage>
        <taxon>Bacteria</taxon>
        <taxon>Bacillati</taxon>
        <taxon>Bacillota</taxon>
        <taxon>Clostridia</taxon>
        <taxon>Lachnospirales</taxon>
        <taxon>Lachnospiraceae</taxon>
        <taxon>Anaerosacchariphilus</taxon>
    </lineage>
</organism>
<reference evidence="3 4" key="1">
    <citation type="submission" date="2018-07" db="EMBL/GenBank/DDBJ databases">
        <title>Anaerosacharophilus polymeroproducens gen. nov. sp. nov., an anaerobic bacterium isolated from salt field.</title>
        <authorList>
            <person name="Kim W."/>
            <person name="Yang S.-H."/>
            <person name="Oh J."/>
            <person name="Lee J.-H."/>
            <person name="Kwon K.K."/>
        </authorList>
    </citation>
    <scope>NUCLEOTIDE SEQUENCE [LARGE SCALE GENOMIC DNA]</scope>
    <source>
        <strain evidence="3 4">MCWD5</strain>
    </source>
</reference>
<comment type="caution">
    <text evidence="3">The sequence shown here is derived from an EMBL/GenBank/DDBJ whole genome shotgun (WGS) entry which is preliminary data.</text>
</comment>
<dbReference type="InterPro" id="IPR001932">
    <property type="entry name" value="PPM-type_phosphatase-like_dom"/>
</dbReference>
<evidence type="ECO:0000313" key="3">
    <source>
        <dbReference type="EMBL" id="RDU24243.1"/>
    </source>
</evidence>
<name>A0A371AXE3_9FIRM</name>
<dbReference type="SUPFAM" id="SSF81606">
    <property type="entry name" value="PP2C-like"/>
    <property type="match status" value="1"/>
</dbReference>
<keyword evidence="4" id="KW-1185">Reference proteome</keyword>
<dbReference type="InterPro" id="IPR036457">
    <property type="entry name" value="PPM-type-like_dom_sf"/>
</dbReference>
<evidence type="ECO:0000259" key="2">
    <source>
        <dbReference type="SMART" id="SM00332"/>
    </source>
</evidence>
<dbReference type="Proteomes" id="UP000255036">
    <property type="component" value="Unassembled WGS sequence"/>
</dbReference>
<protein>
    <submittedName>
        <fullName evidence="3">Serine/threonine-protein phosphatase</fullName>
    </submittedName>
</protein>
<evidence type="ECO:0000259" key="1">
    <source>
        <dbReference type="SMART" id="SM00331"/>
    </source>
</evidence>
<dbReference type="SMART" id="SM00332">
    <property type="entry name" value="PP2Cc"/>
    <property type="match status" value="1"/>
</dbReference>
<dbReference type="SMART" id="SM00331">
    <property type="entry name" value="PP2C_SIG"/>
    <property type="match status" value="1"/>
</dbReference>